<feature type="domain" description="DUF4340" evidence="1">
    <location>
        <begin position="69"/>
        <end position="203"/>
    </location>
</feature>
<name>A0A9D2S6P8_9FIRM</name>
<accession>A0A9D2S6P8</accession>
<protein>
    <submittedName>
        <fullName evidence="2">DUF4340 domain-containing protein</fullName>
    </submittedName>
</protein>
<reference evidence="2" key="2">
    <citation type="submission" date="2021-04" db="EMBL/GenBank/DDBJ databases">
        <authorList>
            <person name="Gilroy R."/>
        </authorList>
    </citation>
    <scope>NUCLEOTIDE SEQUENCE</scope>
    <source>
        <strain evidence="2">CHK189-11263</strain>
    </source>
</reference>
<dbReference type="EMBL" id="DWYC01000069">
    <property type="protein sequence ID" value="HJB57495.1"/>
    <property type="molecule type" value="Genomic_DNA"/>
</dbReference>
<dbReference type="AlphaFoldDB" id="A0A9D2S6P8"/>
<evidence type="ECO:0000313" key="2">
    <source>
        <dbReference type="EMBL" id="HJB57495.1"/>
    </source>
</evidence>
<comment type="caution">
    <text evidence="2">The sequence shown here is derived from an EMBL/GenBank/DDBJ whole genome shotgun (WGS) entry which is preliminary data.</text>
</comment>
<reference evidence="2" key="1">
    <citation type="journal article" date="2021" name="PeerJ">
        <title>Extensive microbial diversity within the chicken gut microbiome revealed by metagenomics and culture.</title>
        <authorList>
            <person name="Gilroy R."/>
            <person name="Ravi A."/>
            <person name="Getino M."/>
            <person name="Pursley I."/>
            <person name="Horton D.L."/>
            <person name="Alikhan N.F."/>
            <person name="Baker D."/>
            <person name="Gharbi K."/>
            <person name="Hall N."/>
            <person name="Watson M."/>
            <person name="Adriaenssens E.M."/>
            <person name="Foster-Nyarko E."/>
            <person name="Jarju S."/>
            <person name="Secka A."/>
            <person name="Antonio M."/>
            <person name="Oren A."/>
            <person name="Chaudhuri R.R."/>
            <person name="La Ragione R."/>
            <person name="Hildebrand F."/>
            <person name="Pallen M.J."/>
        </authorList>
    </citation>
    <scope>NUCLEOTIDE SEQUENCE</scope>
    <source>
        <strain evidence="2">CHK189-11263</strain>
    </source>
</reference>
<evidence type="ECO:0000259" key="1">
    <source>
        <dbReference type="Pfam" id="PF14238"/>
    </source>
</evidence>
<evidence type="ECO:0000313" key="3">
    <source>
        <dbReference type="Proteomes" id="UP000824208"/>
    </source>
</evidence>
<dbReference type="Proteomes" id="UP000824208">
    <property type="component" value="Unassembled WGS sequence"/>
</dbReference>
<feature type="domain" description="DUF4340" evidence="1">
    <location>
        <begin position="221"/>
        <end position="313"/>
    </location>
</feature>
<sequence>MKGQTKTLAALAVILAVCLGAYLALRSWNQAQEAVDDTVYLVELADVTALSFTGTDGSDLSFTKADGAWTWDGDAAFPADQDALDALAADAGTLAAVRVFDEPDSLDAYGLDEPAYTVTVAGESGSATILIGDPVESNYYAMPEGSERVATISSALVTGLSVGLMDLAEPEQIPDVTEDTLASIRWQSGGSDLLLEKETLTEDVTDEESGETTTETTYRWTVNGTEIPEDNEALDTLLSEITYLYFSACYDYAADAETRSACGLDEPMVLTYTDEEGSETTLSIGAQDESGEYYYASLNDSGAIQLLSNSAVEVFTALTEETLTAAPEADGESGS</sequence>
<organism evidence="2 3">
    <name type="scientific">Candidatus Flavonifractor intestinipullorum</name>
    <dbReference type="NCBI Taxonomy" id="2838587"/>
    <lineage>
        <taxon>Bacteria</taxon>
        <taxon>Bacillati</taxon>
        <taxon>Bacillota</taxon>
        <taxon>Clostridia</taxon>
        <taxon>Eubacteriales</taxon>
        <taxon>Oscillospiraceae</taxon>
        <taxon>Flavonifractor</taxon>
    </lineage>
</organism>
<dbReference type="InterPro" id="IPR025641">
    <property type="entry name" value="DUF4340"/>
</dbReference>
<gene>
    <name evidence="2" type="ORF">H9714_08085</name>
</gene>
<dbReference type="Pfam" id="PF14238">
    <property type="entry name" value="DUF4340"/>
    <property type="match status" value="2"/>
</dbReference>
<proteinExistence type="predicted"/>